<dbReference type="SUPFAM" id="SSF51645">
    <property type="entry name" value="Malate synthase G"/>
    <property type="match status" value="1"/>
</dbReference>
<keyword evidence="8 10" id="KW-0558">Oxidation</keyword>
<dbReference type="Gene3D" id="3.20.20.360">
    <property type="entry name" value="Malate synthase, domain 3"/>
    <property type="match status" value="2"/>
</dbReference>
<feature type="binding site" evidence="10">
    <location>
        <begin position="456"/>
        <end position="459"/>
    </location>
    <ligand>
        <name>glyoxylate</name>
        <dbReference type="ChEBI" id="CHEBI:36655"/>
    </ligand>
</feature>
<dbReference type="Gene3D" id="1.20.1220.12">
    <property type="entry name" value="Malate synthase, domain III"/>
    <property type="match status" value="1"/>
</dbReference>
<comment type="function">
    <text evidence="10">Involved in the glycolate utilization. Catalyzes the condensation and subsequent hydrolysis of acetyl-coenzyme A (acetyl-CoA) and glyoxylate to form malate and CoA.</text>
</comment>
<evidence type="ECO:0000313" key="19">
    <source>
        <dbReference type="Proteomes" id="UP000218767"/>
    </source>
</evidence>
<organism evidence="18 19">
    <name type="scientific">SAR86 cluster bacterium</name>
    <dbReference type="NCBI Taxonomy" id="2030880"/>
    <lineage>
        <taxon>Bacteria</taxon>
        <taxon>Pseudomonadati</taxon>
        <taxon>Pseudomonadota</taxon>
        <taxon>Gammaproteobacteria</taxon>
        <taxon>SAR86 cluster</taxon>
    </lineage>
</organism>
<dbReference type="GO" id="GO:0006099">
    <property type="term" value="P:tricarboxylic acid cycle"/>
    <property type="evidence" value="ECO:0007669"/>
    <property type="project" value="UniProtKB-KW"/>
</dbReference>
<comment type="caution">
    <text evidence="10">Lacks conserved residue(s) required for the propagation of feature annotation.</text>
</comment>
<dbReference type="GO" id="GO:0004474">
    <property type="term" value="F:malate synthase activity"/>
    <property type="evidence" value="ECO:0007669"/>
    <property type="project" value="UniProtKB-UniRule"/>
</dbReference>
<evidence type="ECO:0000256" key="5">
    <source>
        <dbReference type="ARBA" id="ARBA00022679"/>
    </source>
</evidence>
<dbReference type="GO" id="GO:0009436">
    <property type="term" value="P:glyoxylate catabolic process"/>
    <property type="evidence" value="ECO:0007669"/>
    <property type="project" value="TreeGrafter"/>
</dbReference>
<feature type="domain" description="Malate synthase TIM barrel" evidence="14">
    <location>
        <begin position="336"/>
        <end position="572"/>
    </location>
</feature>
<dbReference type="HAMAP" id="MF_00641">
    <property type="entry name" value="Malate_synth_G"/>
    <property type="match status" value="1"/>
</dbReference>
<comment type="subcellular location">
    <subcellularLocation>
        <location evidence="10 13">Cytoplasm</location>
    </subcellularLocation>
</comment>
<dbReference type="PANTHER" id="PTHR42739:SF1">
    <property type="entry name" value="MALATE SYNTHASE G"/>
    <property type="match status" value="1"/>
</dbReference>
<proteinExistence type="inferred from homology"/>
<keyword evidence="5 10" id="KW-0808">Transferase</keyword>
<feature type="binding site" evidence="10">
    <location>
        <position position="540"/>
    </location>
    <ligand>
        <name>acetyl-CoA</name>
        <dbReference type="ChEBI" id="CHEBI:57288"/>
    </ligand>
</feature>
<comment type="catalytic activity">
    <reaction evidence="9 10 13">
        <text>glyoxylate + acetyl-CoA + H2O = (S)-malate + CoA + H(+)</text>
        <dbReference type="Rhea" id="RHEA:18181"/>
        <dbReference type="ChEBI" id="CHEBI:15377"/>
        <dbReference type="ChEBI" id="CHEBI:15378"/>
        <dbReference type="ChEBI" id="CHEBI:15589"/>
        <dbReference type="ChEBI" id="CHEBI:36655"/>
        <dbReference type="ChEBI" id="CHEBI:57287"/>
        <dbReference type="ChEBI" id="CHEBI:57288"/>
        <dbReference type="EC" id="2.3.3.9"/>
    </reaction>
</comment>
<dbReference type="InterPro" id="IPR048355">
    <property type="entry name" value="MS_C"/>
</dbReference>
<dbReference type="InterPro" id="IPR044856">
    <property type="entry name" value="Malate_synth_C_sf"/>
</dbReference>
<comment type="subunit">
    <text evidence="10">Monomer.</text>
</comment>
<dbReference type="InterPro" id="IPR011076">
    <property type="entry name" value="Malate_synth_sf"/>
</dbReference>
<dbReference type="Proteomes" id="UP000218767">
    <property type="component" value="Unassembled WGS sequence"/>
</dbReference>
<comment type="similarity">
    <text evidence="10 13">Belongs to the malate synthase family. GlcB subfamily.</text>
</comment>
<evidence type="ECO:0000259" key="16">
    <source>
        <dbReference type="Pfam" id="PF20658"/>
    </source>
</evidence>
<evidence type="ECO:0000256" key="7">
    <source>
        <dbReference type="ARBA" id="ARBA00022842"/>
    </source>
</evidence>
<dbReference type="Pfam" id="PF20659">
    <property type="entry name" value="MS_C"/>
    <property type="match status" value="1"/>
</dbReference>
<evidence type="ECO:0000256" key="10">
    <source>
        <dbReference type="HAMAP-Rule" id="MF_00641"/>
    </source>
</evidence>
<dbReference type="EMBL" id="NVUL01000084">
    <property type="protein sequence ID" value="PCI75059.1"/>
    <property type="molecule type" value="Genomic_DNA"/>
</dbReference>
<comment type="caution">
    <text evidence="18">The sequence shown here is derived from an EMBL/GenBank/DDBJ whole genome shotgun (WGS) entry which is preliminary data.</text>
</comment>
<gene>
    <name evidence="10" type="primary">glcB</name>
    <name evidence="18" type="ORF">COB20_13805</name>
</gene>
<evidence type="ECO:0000256" key="6">
    <source>
        <dbReference type="ARBA" id="ARBA00022723"/>
    </source>
</evidence>
<feature type="domain" description="Malate synthase G alpha-beta insertion" evidence="16">
    <location>
        <begin position="160"/>
        <end position="234"/>
    </location>
</feature>
<dbReference type="InterPro" id="IPR001465">
    <property type="entry name" value="Malate_synthase_TIM"/>
</dbReference>
<feature type="binding site" evidence="10">
    <location>
        <position position="431"/>
    </location>
    <ligand>
        <name>glyoxylate</name>
        <dbReference type="ChEBI" id="CHEBI:36655"/>
    </ligand>
</feature>
<protein>
    <recommendedName>
        <fullName evidence="10 11">Malate synthase G</fullName>
        <ecNumber evidence="10 11">2.3.3.9</ecNumber>
    </recommendedName>
</protein>
<evidence type="ECO:0000256" key="11">
    <source>
        <dbReference type="NCBIfam" id="TIGR01345"/>
    </source>
</evidence>
<dbReference type="EC" id="2.3.3.9" evidence="10 11"/>
<keyword evidence="6 10" id="KW-0479">Metal-binding</keyword>
<dbReference type="Pfam" id="PF01274">
    <property type="entry name" value="MS_TIM-barrel"/>
    <property type="match status" value="1"/>
</dbReference>
<feature type="domain" description="Malate synthase C-terminal" evidence="17">
    <location>
        <begin position="593"/>
        <end position="690"/>
    </location>
</feature>
<evidence type="ECO:0000256" key="8">
    <source>
        <dbReference type="ARBA" id="ARBA00023097"/>
    </source>
</evidence>
<keyword evidence="2 10" id="KW-0329">Glyoxylate bypass</keyword>
<evidence type="ECO:0000256" key="2">
    <source>
        <dbReference type="ARBA" id="ARBA00022435"/>
    </source>
</evidence>
<dbReference type="GO" id="GO:0000287">
    <property type="term" value="F:magnesium ion binding"/>
    <property type="evidence" value="ECO:0007669"/>
    <property type="project" value="TreeGrafter"/>
</dbReference>
<keyword evidence="4 10" id="KW-0816">Tricarboxylic acid cycle</keyword>
<evidence type="ECO:0000256" key="4">
    <source>
        <dbReference type="ARBA" id="ARBA00022532"/>
    </source>
</evidence>
<dbReference type="NCBIfam" id="TIGR01345">
    <property type="entry name" value="malate_syn_G"/>
    <property type="match status" value="1"/>
</dbReference>
<dbReference type="InterPro" id="IPR046363">
    <property type="entry name" value="MS_N_TIM-barrel_dom"/>
</dbReference>
<dbReference type="InterPro" id="IPR006253">
    <property type="entry name" value="Malate_synthG"/>
</dbReference>
<evidence type="ECO:0000259" key="17">
    <source>
        <dbReference type="Pfam" id="PF20659"/>
    </source>
</evidence>
<evidence type="ECO:0000259" key="15">
    <source>
        <dbReference type="Pfam" id="PF20656"/>
    </source>
</evidence>
<dbReference type="AlphaFoldDB" id="A0A2A4WZ12"/>
<comment type="pathway">
    <text evidence="10 13">Carbohydrate metabolism; glyoxylate cycle; (S)-malate from isocitrate: step 2/2.</text>
</comment>
<dbReference type="UniPathway" id="UPA00703">
    <property type="reaction ID" value="UER00720"/>
</dbReference>
<evidence type="ECO:0000256" key="1">
    <source>
        <dbReference type="ARBA" id="ARBA00001946"/>
    </source>
</evidence>
<feature type="binding site" evidence="10">
    <location>
        <position position="275"/>
    </location>
    <ligand>
        <name>acetyl-CoA</name>
        <dbReference type="ChEBI" id="CHEBI:57288"/>
    </ligand>
</feature>
<evidence type="ECO:0000313" key="18">
    <source>
        <dbReference type="EMBL" id="PCI75059.1"/>
    </source>
</evidence>
<feature type="binding site" evidence="10">
    <location>
        <position position="459"/>
    </location>
    <ligand>
        <name>Mg(2+)</name>
        <dbReference type="ChEBI" id="CHEBI:18420"/>
    </ligand>
</feature>
<sequence length="728" mass="80839">MSQRIQLGMLKVDLLLAEFVNKQLLPQLSLTEADFWAGFESIIDQFTSRNTALLAVRDTLQAQIDEWHTSHRDTPFDSIAYVQFLREIGYLVEEADDFSICTQNVDPEIATLAGPQLVVPLKNARFALNAANARWGSLFDAIYGSDVIQEVDGCERTQSYNPIRGQKVIAFAKGFLDNACPLINASHDQARAYRVINGQLLVEMDQGVTTLADSDQLRGYRGKADAPVSLLIVNNGLHIEILIDRDSEIGSTDPAGVKDINLESALTTIQDCEDSVAAVDAEDKVEVYQNWLGLMRGDLAESFVKQGSQLTRTLNPDREFQGVSEGTITLPGRSLLLIRNVGHLMRNSAILDKNGEEIYEGILDTVITSAIGSIDVRKNNKLRNSRTGSIYIVKPKMHGPAEVQFTCDMFTAVEEFLGLDADTLKIGIMDEERRTSVNLKECIRVATNRVAFINTGFLDRTGDEIHTSMQAGAMVPKAEMKSASWISAYEDRNVDIGLACGLQGRAQIGKGMWAMPDLMARMLDEKIAHPMSGANTAWVPSPTAAVLHAMHYHYVNVFDRQLELAQRPAAKLNDILTLPIIKDPRAMSADSVQLELDNNCQSILGYVVRWVDQGIGCSKVPDIHNIELMEDRATLRISSQHIANWLHHNVCTSDQVRETLERMAQIVDRQNANDPLYRAMAPNFDNSIAFQAACDLVFDGANQPNGYTEPRLHARRREHKAIQDSSTI</sequence>
<feature type="binding site" evidence="10">
    <location>
        <position position="312"/>
    </location>
    <ligand>
        <name>acetyl-CoA</name>
        <dbReference type="ChEBI" id="CHEBI:57288"/>
    </ligand>
</feature>
<accession>A0A2A4WZ12</accession>
<reference evidence="19" key="1">
    <citation type="submission" date="2017-08" db="EMBL/GenBank/DDBJ databases">
        <title>A dynamic microbial community with high functional redundancy inhabits the cold, oxic subseafloor aquifer.</title>
        <authorList>
            <person name="Tully B.J."/>
            <person name="Wheat C.G."/>
            <person name="Glazer B.T."/>
            <person name="Huber J.A."/>
        </authorList>
    </citation>
    <scope>NUCLEOTIDE SEQUENCE [LARGE SCALE GENOMIC DNA]</scope>
</reference>
<dbReference type="InterPro" id="IPR048357">
    <property type="entry name" value="MSG_insertion"/>
</dbReference>
<evidence type="ECO:0000256" key="9">
    <source>
        <dbReference type="ARBA" id="ARBA00047918"/>
    </source>
</evidence>
<dbReference type="GO" id="GO:0006097">
    <property type="term" value="P:glyoxylate cycle"/>
    <property type="evidence" value="ECO:0007669"/>
    <property type="project" value="UniProtKB-UniRule"/>
</dbReference>
<dbReference type="PANTHER" id="PTHR42739">
    <property type="entry name" value="MALATE SYNTHASE G"/>
    <property type="match status" value="1"/>
</dbReference>
<keyword evidence="3 10" id="KW-0963">Cytoplasm</keyword>
<feature type="domain" description="Malate synthase N-terminal" evidence="15">
    <location>
        <begin position="18"/>
        <end position="77"/>
    </location>
</feature>
<feature type="modified residue" description="Cysteine sulfenic acid (-SOH)" evidence="10">
    <location>
        <position position="617"/>
    </location>
</feature>
<name>A0A2A4WZ12_9GAMM</name>
<evidence type="ECO:0000256" key="13">
    <source>
        <dbReference type="RuleBase" id="RU003572"/>
    </source>
</evidence>
<feature type="active site" description="Proton acceptor" evidence="10 12">
    <location>
        <position position="339"/>
    </location>
</feature>
<evidence type="ECO:0000259" key="14">
    <source>
        <dbReference type="Pfam" id="PF01274"/>
    </source>
</evidence>
<feature type="binding site" evidence="10">
    <location>
        <position position="118"/>
    </location>
    <ligand>
        <name>acetyl-CoA</name>
        <dbReference type="ChEBI" id="CHEBI:57288"/>
    </ligand>
</feature>
<evidence type="ECO:0000256" key="12">
    <source>
        <dbReference type="PIRSR" id="PIRSR601465-50"/>
    </source>
</evidence>
<dbReference type="NCBIfam" id="NF002825">
    <property type="entry name" value="PRK02999.1"/>
    <property type="match status" value="1"/>
</dbReference>
<dbReference type="Pfam" id="PF20656">
    <property type="entry name" value="MS_N"/>
    <property type="match status" value="1"/>
</dbReference>
<feature type="binding site" evidence="10">
    <location>
        <position position="339"/>
    </location>
    <ligand>
        <name>glyoxylate</name>
        <dbReference type="ChEBI" id="CHEBI:36655"/>
    </ligand>
</feature>
<dbReference type="GO" id="GO:0005829">
    <property type="term" value="C:cytosol"/>
    <property type="evidence" value="ECO:0007669"/>
    <property type="project" value="TreeGrafter"/>
</dbReference>
<feature type="binding site" evidence="10">
    <location>
        <begin position="125"/>
        <end position="126"/>
    </location>
    <ligand>
        <name>acetyl-CoA</name>
        <dbReference type="ChEBI" id="CHEBI:57288"/>
    </ligand>
</feature>
<feature type="binding site" evidence="10">
    <location>
        <position position="431"/>
    </location>
    <ligand>
        <name>Mg(2+)</name>
        <dbReference type="ChEBI" id="CHEBI:18420"/>
    </ligand>
</feature>
<feature type="active site" description="Proton donor" evidence="10 12">
    <location>
        <position position="631"/>
    </location>
</feature>
<keyword evidence="7 10" id="KW-0460">Magnesium</keyword>
<evidence type="ECO:0000256" key="3">
    <source>
        <dbReference type="ARBA" id="ARBA00022490"/>
    </source>
</evidence>
<comment type="cofactor">
    <cofactor evidence="1 10">
        <name>Mg(2+)</name>
        <dbReference type="ChEBI" id="CHEBI:18420"/>
    </cofactor>
</comment>
<dbReference type="Pfam" id="PF20658">
    <property type="entry name" value="MSG_insertion"/>
    <property type="match status" value="1"/>
</dbReference>
<dbReference type="InterPro" id="IPR048356">
    <property type="entry name" value="MS_N"/>
</dbReference>